<name>A0A645B008_9ZZZZ</name>
<dbReference type="AlphaFoldDB" id="A0A645B008"/>
<evidence type="ECO:0000313" key="1">
    <source>
        <dbReference type="EMBL" id="MPM56493.1"/>
    </source>
</evidence>
<proteinExistence type="predicted"/>
<sequence>MAVITSFPIKLSMEEAKREARKRNGLLARLITRLTSGGQREDQEIVMKTIYIENRLITFEITAKPPLLGKLFKKEAKPRKSKIMMIANGSTCGVSYYDGRGVETAETEIAEESLQRSDFSDAELVTRGNALARRILRRRVGGNFSLEPAEIKSVYRPYHVAFFGEPEEGKKIYYVPVAADGCMVKRTF</sequence>
<organism evidence="1">
    <name type="scientific">bioreactor metagenome</name>
    <dbReference type="NCBI Taxonomy" id="1076179"/>
    <lineage>
        <taxon>unclassified sequences</taxon>
        <taxon>metagenomes</taxon>
        <taxon>ecological metagenomes</taxon>
    </lineage>
</organism>
<comment type="caution">
    <text evidence="1">The sequence shown here is derived from an EMBL/GenBank/DDBJ whole genome shotgun (WGS) entry which is preliminary data.</text>
</comment>
<gene>
    <name evidence="1" type="ORF">SDC9_103299</name>
</gene>
<dbReference type="EMBL" id="VSSQ01015781">
    <property type="protein sequence ID" value="MPM56493.1"/>
    <property type="molecule type" value="Genomic_DNA"/>
</dbReference>
<reference evidence="1" key="1">
    <citation type="submission" date="2019-08" db="EMBL/GenBank/DDBJ databases">
        <authorList>
            <person name="Kucharzyk K."/>
            <person name="Murdoch R.W."/>
            <person name="Higgins S."/>
            <person name="Loffler F."/>
        </authorList>
    </citation>
    <scope>NUCLEOTIDE SEQUENCE</scope>
</reference>
<accession>A0A645B008</accession>
<protein>
    <submittedName>
        <fullName evidence="1">Uncharacterized protein</fullName>
    </submittedName>
</protein>